<evidence type="ECO:0000256" key="2">
    <source>
        <dbReference type="ARBA" id="ARBA00022723"/>
    </source>
</evidence>
<dbReference type="GO" id="GO:0016114">
    <property type="term" value="P:terpenoid biosynthetic process"/>
    <property type="evidence" value="ECO:0007669"/>
    <property type="project" value="InterPro"/>
</dbReference>
<dbReference type="AlphaFoldDB" id="A0AAV1BWL0"/>
<dbReference type="SFLD" id="SFLDG01019">
    <property type="entry name" value="Terpene_Cyclase_Like_1_C_Termi"/>
    <property type="match status" value="1"/>
</dbReference>
<dbReference type="GO" id="GO:0000287">
    <property type="term" value="F:magnesium ion binding"/>
    <property type="evidence" value="ECO:0007669"/>
    <property type="project" value="InterPro"/>
</dbReference>
<dbReference type="Gene3D" id="1.50.10.130">
    <property type="entry name" value="Terpene synthase, N-terminal domain"/>
    <property type="match status" value="1"/>
</dbReference>
<dbReference type="PANTHER" id="PTHR31225">
    <property type="entry name" value="OS04G0344100 PROTEIN-RELATED"/>
    <property type="match status" value="1"/>
</dbReference>
<dbReference type="Proteomes" id="UP001161247">
    <property type="component" value="Chromosome 1"/>
</dbReference>
<feature type="domain" description="Terpene synthase metal-binding" evidence="6">
    <location>
        <begin position="298"/>
        <end position="540"/>
    </location>
</feature>
<organism evidence="7 8">
    <name type="scientific">Oldenlandia corymbosa var. corymbosa</name>
    <dbReference type="NCBI Taxonomy" id="529605"/>
    <lineage>
        <taxon>Eukaryota</taxon>
        <taxon>Viridiplantae</taxon>
        <taxon>Streptophyta</taxon>
        <taxon>Embryophyta</taxon>
        <taxon>Tracheophyta</taxon>
        <taxon>Spermatophyta</taxon>
        <taxon>Magnoliopsida</taxon>
        <taxon>eudicotyledons</taxon>
        <taxon>Gunneridae</taxon>
        <taxon>Pentapetalae</taxon>
        <taxon>asterids</taxon>
        <taxon>lamiids</taxon>
        <taxon>Gentianales</taxon>
        <taxon>Rubiaceae</taxon>
        <taxon>Rubioideae</taxon>
        <taxon>Spermacoceae</taxon>
        <taxon>Hedyotis-Oldenlandia complex</taxon>
        <taxon>Oldenlandia</taxon>
    </lineage>
</organism>
<dbReference type="SUPFAM" id="SSF48239">
    <property type="entry name" value="Terpenoid cyclases/Protein prenyltransferases"/>
    <property type="match status" value="1"/>
</dbReference>
<dbReference type="InterPro" id="IPR050148">
    <property type="entry name" value="Terpene_synthase-like"/>
</dbReference>
<dbReference type="Gene3D" id="1.10.600.10">
    <property type="entry name" value="Farnesyl Diphosphate Synthase"/>
    <property type="match status" value="1"/>
</dbReference>
<dbReference type="InterPro" id="IPR036965">
    <property type="entry name" value="Terpene_synth_N_sf"/>
</dbReference>
<evidence type="ECO:0000256" key="4">
    <source>
        <dbReference type="ARBA" id="ARBA00023239"/>
    </source>
</evidence>
<proteinExistence type="predicted"/>
<evidence type="ECO:0000256" key="3">
    <source>
        <dbReference type="ARBA" id="ARBA00022842"/>
    </source>
</evidence>
<evidence type="ECO:0000313" key="7">
    <source>
        <dbReference type="EMBL" id="CAI9087700.1"/>
    </source>
</evidence>
<dbReference type="PANTHER" id="PTHR31225:SF0">
    <property type="entry name" value="S-(+)-LINALOOL SYNTHASE, CHLOROPLASTIC"/>
    <property type="match status" value="1"/>
</dbReference>
<name>A0AAV1BWL0_OLDCO</name>
<dbReference type="Pfam" id="PF01397">
    <property type="entry name" value="Terpene_synth"/>
    <property type="match status" value="1"/>
</dbReference>
<evidence type="ECO:0000259" key="6">
    <source>
        <dbReference type="Pfam" id="PF03936"/>
    </source>
</evidence>
<dbReference type="InterPro" id="IPR005630">
    <property type="entry name" value="Terpene_synthase_metal-bd"/>
</dbReference>
<feature type="domain" description="Terpene synthase N-terminal" evidence="5">
    <location>
        <begin position="62"/>
        <end position="238"/>
    </location>
</feature>
<keyword evidence="4" id="KW-0456">Lyase</keyword>
<dbReference type="SUPFAM" id="SSF48576">
    <property type="entry name" value="Terpenoid synthases"/>
    <property type="match status" value="1"/>
</dbReference>
<dbReference type="GO" id="GO:0010333">
    <property type="term" value="F:terpene synthase activity"/>
    <property type="evidence" value="ECO:0007669"/>
    <property type="project" value="InterPro"/>
</dbReference>
<keyword evidence="2" id="KW-0479">Metal-binding</keyword>
<dbReference type="SFLD" id="SFLDS00005">
    <property type="entry name" value="Isoprenoid_Synthase_Type_I"/>
    <property type="match status" value="1"/>
</dbReference>
<evidence type="ECO:0000256" key="1">
    <source>
        <dbReference type="ARBA" id="ARBA00001946"/>
    </source>
</evidence>
<dbReference type="InterPro" id="IPR008930">
    <property type="entry name" value="Terpenoid_cyclase/PrenylTrfase"/>
</dbReference>
<dbReference type="InterPro" id="IPR001906">
    <property type="entry name" value="Terpene_synth_N"/>
</dbReference>
<comment type="cofactor">
    <cofactor evidence="1">
        <name>Mg(2+)</name>
        <dbReference type="ChEBI" id="CHEBI:18420"/>
    </cofactor>
</comment>
<evidence type="ECO:0000259" key="5">
    <source>
        <dbReference type="Pfam" id="PF01397"/>
    </source>
</evidence>
<sequence>MIIKFVQSPFSSYFCAHEPRKEGNPRLVRCISIVNSHKWGTQKIYSNDVIKPSLFDQNLHHQIKVQDELLSMKHANKLREIVGDQLKVVGSEASVMELCLVDVIQRLRIDHHFQHEIDALLRRYYCNYLSMKSHFRTISISGSDSLYEDSLAFRLLRQEGYYVAPDVFNRFIDCEGRFNIMRNEKGDIKSLMELYEAAQLGVEGEDILEDAAKFSSERLTAWSACFDGTSTASKINHTLRHPYRKSLARFSSMNLMSNEFEAINGLEKSLKQLSTFENYMAQGIHRQELHHISKWWEDLGMAKELEHARDQPLKWYTWAMAIFNNLSLSNERMALAKTISFIYVIDDIFDLYGDPQDLNLFTQAVKRWELDSIEQLPDYMKKCFRAVYRVTNEAALKIQKKHGFNPLLPLRKTWGDLCSAFLVESRWFASSSGSENFPNSDEYLRNAKVSSGVHVVLVHVLYLLGFGTSSKSSTTLDDISGIVSSVATILRLWDDLGCSKDEGQNGYDGSYINYYLNENEGVSVESARDHISSMISEEWKRLNMELLRLDRSSRSFQKASLNLARMIPLMYDYNQNRQLPDLQLYIKSMLVDYYGDRVISWVEIS</sequence>
<evidence type="ECO:0000313" key="8">
    <source>
        <dbReference type="Proteomes" id="UP001161247"/>
    </source>
</evidence>
<protein>
    <submittedName>
        <fullName evidence="7">OLC1v1021845C4</fullName>
    </submittedName>
</protein>
<dbReference type="InterPro" id="IPR034741">
    <property type="entry name" value="Terpene_cyclase-like_1_C"/>
</dbReference>
<dbReference type="InterPro" id="IPR008949">
    <property type="entry name" value="Isoprenoid_synthase_dom_sf"/>
</dbReference>
<dbReference type="Pfam" id="PF03936">
    <property type="entry name" value="Terpene_synth_C"/>
    <property type="match status" value="1"/>
</dbReference>
<dbReference type="EMBL" id="OX459118">
    <property type="protein sequence ID" value="CAI9087700.1"/>
    <property type="molecule type" value="Genomic_DNA"/>
</dbReference>
<accession>A0AAV1BWL0</accession>
<gene>
    <name evidence="7" type="ORF">OLC1_LOCUS459</name>
</gene>
<keyword evidence="3" id="KW-0460">Magnesium</keyword>
<keyword evidence="8" id="KW-1185">Reference proteome</keyword>
<reference evidence="7" key="1">
    <citation type="submission" date="2023-03" db="EMBL/GenBank/DDBJ databases">
        <authorList>
            <person name="Julca I."/>
        </authorList>
    </citation>
    <scope>NUCLEOTIDE SEQUENCE</scope>
</reference>